<organism evidence="1 2">
    <name type="scientific">Streptomyces huasconensis</name>
    <dbReference type="NCBI Taxonomy" id="1854574"/>
    <lineage>
        <taxon>Bacteria</taxon>
        <taxon>Bacillati</taxon>
        <taxon>Actinomycetota</taxon>
        <taxon>Actinomycetes</taxon>
        <taxon>Kitasatosporales</taxon>
        <taxon>Streptomycetaceae</taxon>
        <taxon>Streptomyces</taxon>
    </lineage>
</organism>
<keyword evidence="2" id="KW-1185">Reference proteome</keyword>
<dbReference type="InterPro" id="IPR009776">
    <property type="entry name" value="Spore_0_M"/>
</dbReference>
<name>A0ABV3LLM2_9ACTN</name>
<dbReference type="RefSeq" id="WP_359777209.1">
    <property type="nucleotide sequence ID" value="NZ_JBEYRR010000003.1"/>
</dbReference>
<dbReference type="Pfam" id="PF07070">
    <property type="entry name" value="Spo0M"/>
    <property type="match status" value="1"/>
</dbReference>
<gene>
    <name evidence="1" type="ORF">AB0887_00090</name>
</gene>
<dbReference type="Proteomes" id="UP001553843">
    <property type="component" value="Unassembled WGS sequence"/>
</dbReference>
<dbReference type="PANTHER" id="PTHR40053">
    <property type="entry name" value="SPORULATION-CONTROL PROTEIN SPO0M"/>
    <property type="match status" value="1"/>
</dbReference>
<dbReference type="EMBL" id="JBEYRS010000001">
    <property type="protein sequence ID" value="MEW2360363.1"/>
    <property type="molecule type" value="Genomic_DNA"/>
</dbReference>
<dbReference type="PANTHER" id="PTHR40053:SF1">
    <property type="entry name" value="SPORULATION-CONTROL PROTEIN SPO0M"/>
    <property type="match status" value="1"/>
</dbReference>
<reference evidence="1 2" key="1">
    <citation type="submission" date="2024-06" db="EMBL/GenBank/DDBJ databases">
        <title>The Natural Products Discovery Center: Release of the First 8490 Sequenced Strains for Exploring Actinobacteria Biosynthetic Diversity.</title>
        <authorList>
            <person name="Kalkreuter E."/>
            <person name="Kautsar S.A."/>
            <person name="Yang D."/>
            <person name="Bader C.D."/>
            <person name="Teijaro C.N."/>
            <person name="Fluegel L."/>
            <person name="Davis C.M."/>
            <person name="Simpson J.R."/>
            <person name="Lauterbach L."/>
            <person name="Steele A.D."/>
            <person name="Gui C."/>
            <person name="Meng S."/>
            <person name="Li G."/>
            <person name="Viehrig K."/>
            <person name="Ye F."/>
            <person name="Su P."/>
            <person name="Kiefer A.F."/>
            <person name="Nichols A."/>
            <person name="Cepeda A.J."/>
            <person name="Yan W."/>
            <person name="Fan B."/>
            <person name="Jiang Y."/>
            <person name="Adhikari A."/>
            <person name="Zheng C.-J."/>
            <person name="Schuster L."/>
            <person name="Cowan T.M."/>
            <person name="Smanski M.J."/>
            <person name="Chevrette M.G."/>
            <person name="De Carvalho L.P.S."/>
            <person name="Shen B."/>
        </authorList>
    </citation>
    <scope>NUCLEOTIDE SEQUENCE [LARGE SCALE GENOMIC DNA]</scope>
    <source>
        <strain evidence="1 2">NPDC047833</strain>
    </source>
</reference>
<protein>
    <submittedName>
        <fullName evidence="1">Sporulation protein</fullName>
    </submittedName>
</protein>
<comment type="caution">
    <text evidence="1">The sequence shown here is derived from an EMBL/GenBank/DDBJ whole genome shotgun (WGS) entry which is preliminary data.</text>
</comment>
<accession>A0ABV3LLM2</accession>
<proteinExistence type="predicted"/>
<evidence type="ECO:0000313" key="2">
    <source>
        <dbReference type="Proteomes" id="UP001553843"/>
    </source>
</evidence>
<evidence type="ECO:0000313" key="1">
    <source>
        <dbReference type="EMBL" id="MEW2360363.1"/>
    </source>
</evidence>
<sequence length="260" mass="28560">MGFRRLFGWGSDGGDEEPPEIDTQITTVAVVPGRAIEGEVFLKGGGQGLRIEHLNLDVVAKGRYYDGTVTDDEVAGLSTSRYDITVAPGTEERVPFKGTLPWECPVTELRGQALGVDVSLTTRLAWESQSPVRDVDFLHISAPPVYEAVLDAFGDAGYLVDGSQLIDEYIPDVEARRGMHQIFFLGDRSRGADRFGELEVVFLQNVVGALVYVRRAARSTFEWSEKPPARTFAVAHHEVGQADLVERVRKALDELALIDG</sequence>